<dbReference type="Gene3D" id="1.20.140.150">
    <property type="match status" value="1"/>
</dbReference>
<keyword evidence="1" id="KW-0812">Transmembrane</keyword>
<proteinExistence type="predicted"/>
<dbReference type="OrthoDB" id="6152455at2759"/>
<evidence type="ECO:0000256" key="1">
    <source>
        <dbReference type="SAM" id="Phobius"/>
    </source>
</evidence>
<keyword evidence="3" id="KW-1185">Reference proteome</keyword>
<dbReference type="Proteomes" id="UP000828390">
    <property type="component" value="Unassembled WGS sequence"/>
</dbReference>
<name>A0A9D4BRJ1_DREPO</name>
<dbReference type="EMBL" id="JAIWYP010000015">
    <property type="protein sequence ID" value="KAH3704851.1"/>
    <property type="molecule type" value="Genomic_DNA"/>
</dbReference>
<keyword evidence="1" id="KW-0472">Membrane</keyword>
<sequence>MVSGSMKATRVFVILGFFATVCAAVTAGLRVFKMKDKQNMFYATIGLSFVAGLCLLIGFAIFAYETRLDVKLEGMNYGAGFALCVVAWLFSWIHAGLIVVHGRLPDV</sequence>
<reference evidence="2" key="1">
    <citation type="journal article" date="2019" name="bioRxiv">
        <title>The Genome of the Zebra Mussel, Dreissena polymorpha: A Resource for Invasive Species Research.</title>
        <authorList>
            <person name="McCartney M.A."/>
            <person name="Auch B."/>
            <person name="Kono T."/>
            <person name="Mallez S."/>
            <person name="Zhang Y."/>
            <person name="Obille A."/>
            <person name="Becker A."/>
            <person name="Abrahante J.E."/>
            <person name="Garbe J."/>
            <person name="Badalamenti J.P."/>
            <person name="Herman A."/>
            <person name="Mangelson H."/>
            <person name="Liachko I."/>
            <person name="Sullivan S."/>
            <person name="Sone E.D."/>
            <person name="Koren S."/>
            <person name="Silverstein K.A.T."/>
            <person name="Beckman K.B."/>
            <person name="Gohl D.M."/>
        </authorList>
    </citation>
    <scope>NUCLEOTIDE SEQUENCE</scope>
    <source>
        <strain evidence="2">Duluth1</strain>
        <tissue evidence="2">Whole animal</tissue>
    </source>
</reference>
<feature type="transmembrane region" description="Helical" evidence="1">
    <location>
        <begin position="41"/>
        <end position="64"/>
    </location>
</feature>
<reference evidence="2" key="2">
    <citation type="submission" date="2020-11" db="EMBL/GenBank/DDBJ databases">
        <authorList>
            <person name="McCartney M.A."/>
            <person name="Auch B."/>
            <person name="Kono T."/>
            <person name="Mallez S."/>
            <person name="Becker A."/>
            <person name="Gohl D.M."/>
            <person name="Silverstein K.A.T."/>
            <person name="Koren S."/>
            <person name="Bechman K.B."/>
            <person name="Herman A."/>
            <person name="Abrahante J.E."/>
            <person name="Garbe J."/>
        </authorList>
    </citation>
    <scope>NUCLEOTIDE SEQUENCE</scope>
    <source>
        <strain evidence="2">Duluth1</strain>
        <tissue evidence="2">Whole animal</tissue>
    </source>
</reference>
<feature type="transmembrane region" description="Helical" evidence="1">
    <location>
        <begin position="12"/>
        <end position="29"/>
    </location>
</feature>
<evidence type="ECO:0000313" key="2">
    <source>
        <dbReference type="EMBL" id="KAH3704851.1"/>
    </source>
</evidence>
<dbReference type="AlphaFoldDB" id="A0A9D4BRJ1"/>
<comment type="caution">
    <text evidence="2">The sequence shown here is derived from an EMBL/GenBank/DDBJ whole genome shotgun (WGS) entry which is preliminary data.</text>
</comment>
<feature type="transmembrane region" description="Helical" evidence="1">
    <location>
        <begin position="76"/>
        <end position="100"/>
    </location>
</feature>
<accession>A0A9D4BRJ1</accession>
<gene>
    <name evidence="2" type="ORF">DPMN_079912</name>
</gene>
<keyword evidence="1" id="KW-1133">Transmembrane helix</keyword>
<organism evidence="2 3">
    <name type="scientific">Dreissena polymorpha</name>
    <name type="common">Zebra mussel</name>
    <name type="synonym">Mytilus polymorpha</name>
    <dbReference type="NCBI Taxonomy" id="45954"/>
    <lineage>
        <taxon>Eukaryota</taxon>
        <taxon>Metazoa</taxon>
        <taxon>Spiralia</taxon>
        <taxon>Lophotrochozoa</taxon>
        <taxon>Mollusca</taxon>
        <taxon>Bivalvia</taxon>
        <taxon>Autobranchia</taxon>
        <taxon>Heteroconchia</taxon>
        <taxon>Euheterodonta</taxon>
        <taxon>Imparidentia</taxon>
        <taxon>Neoheterodontei</taxon>
        <taxon>Myida</taxon>
        <taxon>Dreissenoidea</taxon>
        <taxon>Dreissenidae</taxon>
        <taxon>Dreissena</taxon>
    </lineage>
</organism>
<evidence type="ECO:0000313" key="3">
    <source>
        <dbReference type="Proteomes" id="UP000828390"/>
    </source>
</evidence>
<protein>
    <submittedName>
        <fullName evidence="2">Uncharacterized protein</fullName>
    </submittedName>
</protein>